<dbReference type="Pfam" id="PF00106">
    <property type="entry name" value="adh_short"/>
    <property type="match status" value="1"/>
</dbReference>
<sequence>MGAILARISPPSFRPERDIPDLSGKIVLVTGGNTGIGYETVKQLLLKNAKVYLAARSADKATAAIKRLERETKKSAIFLQLDLADLPSVRRAAESFLAQEARLDILFNNGGVMISPPDQLTAQNHDLQFGTNVIGHFFLTELLLPALAKSHEETKVPARIINVSSSGHTFAPGNGMDFVSLKAGPERDAWVKKKGSFMAPWALYGESKIGNIFISNYFAKTHADVLVSCALHPGGIRTELQRHAAGWQQVLSNYLLFPAPMGAYTQLWGATVATPAQITAQYLVPWGKVGKADKRTKDTKLEGEVIAYIRAQLEGF</sequence>
<dbReference type="AlphaFoldDB" id="A0AAD6ZWM0"/>
<accession>A0AAD6ZWM0</accession>
<dbReference type="EMBL" id="JARIHO010000025">
    <property type="protein sequence ID" value="KAJ7342496.1"/>
    <property type="molecule type" value="Genomic_DNA"/>
</dbReference>
<dbReference type="Gene3D" id="3.40.50.720">
    <property type="entry name" value="NAD(P)-binding Rossmann-like Domain"/>
    <property type="match status" value="1"/>
</dbReference>
<dbReference type="PANTHER" id="PTHR24320:SF282">
    <property type="entry name" value="WW DOMAIN-CONTAINING OXIDOREDUCTASE"/>
    <property type="match status" value="1"/>
</dbReference>
<protein>
    <submittedName>
        <fullName evidence="4">NAD-P-binding protein</fullName>
    </submittedName>
</protein>
<evidence type="ECO:0000256" key="1">
    <source>
        <dbReference type="ARBA" id="ARBA00006484"/>
    </source>
</evidence>
<evidence type="ECO:0000313" key="4">
    <source>
        <dbReference type="EMBL" id="KAJ7342496.1"/>
    </source>
</evidence>
<keyword evidence="5" id="KW-1185">Reference proteome</keyword>
<dbReference type="InterPro" id="IPR002347">
    <property type="entry name" value="SDR_fam"/>
</dbReference>
<dbReference type="SUPFAM" id="SSF51735">
    <property type="entry name" value="NAD(P)-binding Rossmann-fold domains"/>
    <property type="match status" value="1"/>
</dbReference>
<name>A0AAD6ZWM0_9AGAR</name>
<keyword evidence="3" id="KW-0560">Oxidoreductase</keyword>
<gene>
    <name evidence="4" type="ORF">DFH08DRAFT_874406</name>
</gene>
<dbReference type="PRINTS" id="PR00081">
    <property type="entry name" value="GDHRDH"/>
</dbReference>
<dbReference type="GO" id="GO:0016491">
    <property type="term" value="F:oxidoreductase activity"/>
    <property type="evidence" value="ECO:0007669"/>
    <property type="project" value="UniProtKB-KW"/>
</dbReference>
<keyword evidence="2" id="KW-0521">NADP</keyword>
<evidence type="ECO:0000313" key="5">
    <source>
        <dbReference type="Proteomes" id="UP001218218"/>
    </source>
</evidence>
<dbReference type="PANTHER" id="PTHR24320">
    <property type="entry name" value="RETINOL DEHYDROGENASE"/>
    <property type="match status" value="1"/>
</dbReference>
<reference evidence="4" key="1">
    <citation type="submission" date="2023-03" db="EMBL/GenBank/DDBJ databases">
        <title>Massive genome expansion in bonnet fungi (Mycena s.s.) driven by repeated elements and novel gene families across ecological guilds.</title>
        <authorList>
            <consortium name="Lawrence Berkeley National Laboratory"/>
            <person name="Harder C.B."/>
            <person name="Miyauchi S."/>
            <person name="Viragh M."/>
            <person name="Kuo A."/>
            <person name="Thoen E."/>
            <person name="Andreopoulos B."/>
            <person name="Lu D."/>
            <person name="Skrede I."/>
            <person name="Drula E."/>
            <person name="Henrissat B."/>
            <person name="Morin E."/>
            <person name="Kohler A."/>
            <person name="Barry K."/>
            <person name="LaButti K."/>
            <person name="Morin E."/>
            <person name="Salamov A."/>
            <person name="Lipzen A."/>
            <person name="Mereny Z."/>
            <person name="Hegedus B."/>
            <person name="Baldrian P."/>
            <person name="Stursova M."/>
            <person name="Weitz H."/>
            <person name="Taylor A."/>
            <person name="Grigoriev I.V."/>
            <person name="Nagy L.G."/>
            <person name="Martin F."/>
            <person name="Kauserud H."/>
        </authorList>
    </citation>
    <scope>NUCLEOTIDE SEQUENCE</scope>
    <source>
        <strain evidence="4">CBHHK002</strain>
    </source>
</reference>
<organism evidence="4 5">
    <name type="scientific">Mycena albidolilacea</name>
    <dbReference type="NCBI Taxonomy" id="1033008"/>
    <lineage>
        <taxon>Eukaryota</taxon>
        <taxon>Fungi</taxon>
        <taxon>Dikarya</taxon>
        <taxon>Basidiomycota</taxon>
        <taxon>Agaricomycotina</taxon>
        <taxon>Agaricomycetes</taxon>
        <taxon>Agaricomycetidae</taxon>
        <taxon>Agaricales</taxon>
        <taxon>Marasmiineae</taxon>
        <taxon>Mycenaceae</taxon>
        <taxon>Mycena</taxon>
    </lineage>
</organism>
<comment type="caution">
    <text evidence="4">The sequence shown here is derived from an EMBL/GenBank/DDBJ whole genome shotgun (WGS) entry which is preliminary data.</text>
</comment>
<comment type="similarity">
    <text evidence="1">Belongs to the short-chain dehydrogenases/reductases (SDR) family.</text>
</comment>
<evidence type="ECO:0000256" key="3">
    <source>
        <dbReference type="ARBA" id="ARBA00023002"/>
    </source>
</evidence>
<dbReference type="Proteomes" id="UP001218218">
    <property type="component" value="Unassembled WGS sequence"/>
</dbReference>
<dbReference type="InterPro" id="IPR036291">
    <property type="entry name" value="NAD(P)-bd_dom_sf"/>
</dbReference>
<proteinExistence type="inferred from homology"/>
<evidence type="ECO:0000256" key="2">
    <source>
        <dbReference type="ARBA" id="ARBA00022857"/>
    </source>
</evidence>